<evidence type="ECO:0000259" key="5">
    <source>
        <dbReference type="Pfam" id="PF02797"/>
    </source>
</evidence>
<dbReference type="InterPro" id="IPR016039">
    <property type="entry name" value="Thiolase-like"/>
</dbReference>
<keyword evidence="2" id="KW-0808">Transferase</keyword>
<dbReference type="OrthoDB" id="9786288at2"/>
<dbReference type="CDD" id="cd00831">
    <property type="entry name" value="CHS_like"/>
    <property type="match status" value="1"/>
</dbReference>
<name>A1ZN71_MICM2</name>
<feature type="domain" description="Chalcone/stilbene synthase C-terminal" evidence="5">
    <location>
        <begin position="229"/>
        <end position="361"/>
    </location>
</feature>
<feature type="domain" description="Chalcone/stilbene synthase N-terminal" evidence="4">
    <location>
        <begin position="4"/>
        <end position="212"/>
    </location>
</feature>
<dbReference type="InterPro" id="IPR011141">
    <property type="entry name" value="Polyketide_synthase_type-III"/>
</dbReference>
<dbReference type="GO" id="GO:0030639">
    <property type="term" value="P:polyketide biosynthetic process"/>
    <property type="evidence" value="ECO:0007669"/>
    <property type="project" value="TreeGrafter"/>
</dbReference>
<comment type="caution">
    <text evidence="6">The sequence shown here is derived from an EMBL/GenBank/DDBJ whole genome shotgun (WGS) entry which is preliminary data.</text>
</comment>
<dbReference type="Pfam" id="PF02797">
    <property type="entry name" value="Chal_sti_synt_C"/>
    <property type="match status" value="1"/>
</dbReference>
<dbReference type="InterPro" id="IPR001099">
    <property type="entry name" value="Chalcone/stilbene_synt_N"/>
</dbReference>
<dbReference type="PANTHER" id="PTHR11877">
    <property type="entry name" value="HYDROXYMETHYLGLUTARYL-COA SYNTHASE"/>
    <property type="match status" value="1"/>
</dbReference>
<organism evidence="6 7">
    <name type="scientific">Microscilla marina ATCC 23134</name>
    <dbReference type="NCBI Taxonomy" id="313606"/>
    <lineage>
        <taxon>Bacteria</taxon>
        <taxon>Pseudomonadati</taxon>
        <taxon>Bacteroidota</taxon>
        <taxon>Cytophagia</taxon>
        <taxon>Cytophagales</taxon>
        <taxon>Microscillaceae</taxon>
        <taxon>Microscilla</taxon>
    </lineage>
</organism>
<sequence>MNKTYIHSIGTANPVHQIAQQTTAEFMVKFLELSPREARKLQLLYRATSIDYRYSVLEDYAKTNDFDFYPNTGNTFPSTAQRMQQYEKHAATLATAAVANCLPANFSVTEITHLITVSCTGMYAPGLDIELVEKLGLAHSVQRTCINFMGCYAAFNALKIADIICRATPKAKVLVVGVELCTLHFQKSTAKDDLVANAIFADGAAAVLLQGHPPAHKAIALEGFYCDLEPDGKGDMAWHIKDHGFEMKLSSYVPQLLEGKLKALVGRLLQNYQLNMPDIELFAIHPGGRRILERIEQSLGIPKKANATAYEVLQQYGNMSSVTVLFVLKRLLEQVGEEHHDQRILSMAFGPGLTLESALMKVFCPND</sequence>
<evidence type="ECO:0000256" key="3">
    <source>
        <dbReference type="PIRSR" id="PIRSR000451-1"/>
    </source>
</evidence>
<evidence type="ECO:0000313" key="6">
    <source>
        <dbReference type="EMBL" id="EAY28252.1"/>
    </source>
</evidence>
<comment type="similarity">
    <text evidence="1">Belongs to the thiolase-like superfamily. Chalcone/stilbene synthases family.</text>
</comment>
<dbReference type="PANTHER" id="PTHR11877:SF46">
    <property type="entry name" value="TYPE III POLYKETIDE SYNTHASE A"/>
    <property type="match status" value="1"/>
</dbReference>
<keyword evidence="7" id="KW-1185">Reference proteome</keyword>
<evidence type="ECO:0000256" key="2">
    <source>
        <dbReference type="ARBA" id="ARBA00022679"/>
    </source>
</evidence>
<dbReference type="RefSeq" id="WP_002698461.1">
    <property type="nucleotide sequence ID" value="NZ_AAWS01000017.1"/>
</dbReference>
<dbReference type="Proteomes" id="UP000004095">
    <property type="component" value="Unassembled WGS sequence"/>
</dbReference>
<evidence type="ECO:0000313" key="7">
    <source>
        <dbReference type="Proteomes" id="UP000004095"/>
    </source>
</evidence>
<evidence type="ECO:0000256" key="1">
    <source>
        <dbReference type="ARBA" id="ARBA00005531"/>
    </source>
</evidence>
<dbReference type="GO" id="GO:0016747">
    <property type="term" value="F:acyltransferase activity, transferring groups other than amino-acyl groups"/>
    <property type="evidence" value="ECO:0007669"/>
    <property type="project" value="InterPro"/>
</dbReference>
<gene>
    <name evidence="6" type="ORF">M23134_03513</name>
</gene>
<dbReference type="EMBL" id="AAWS01000017">
    <property type="protein sequence ID" value="EAY28252.1"/>
    <property type="molecule type" value="Genomic_DNA"/>
</dbReference>
<dbReference type="AlphaFoldDB" id="A1ZN71"/>
<dbReference type="Gene3D" id="3.40.47.10">
    <property type="match status" value="2"/>
</dbReference>
<proteinExistence type="inferred from homology"/>
<dbReference type="Pfam" id="PF00195">
    <property type="entry name" value="Chal_sti_synt_N"/>
    <property type="match status" value="1"/>
</dbReference>
<accession>A1ZN71</accession>
<reference evidence="6 7" key="1">
    <citation type="submission" date="2007-01" db="EMBL/GenBank/DDBJ databases">
        <authorList>
            <person name="Haygood M."/>
            <person name="Podell S."/>
            <person name="Anderson C."/>
            <person name="Hopkinson B."/>
            <person name="Roe K."/>
            <person name="Barbeau K."/>
            <person name="Gaasterland T."/>
            <person name="Ferriera S."/>
            <person name="Johnson J."/>
            <person name="Kravitz S."/>
            <person name="Beeson K."/>
            <person name="Sutton G."/>
            <person name="Rogers Y.-H."/>
            <person name="Friedman R."/>
            <person name="Frazier M."/>
            <person name="Venter J.C."/>
        </authorList>
    </citation>
    <scope>NUCLEOTIDE SEQUENCE [LARGE SCALE GENOMIC DNA]</scope>
    <source>
        <strain evidence="6 7">ATCC 23134</strain>
    </source>
</reference>
<dbReference type="eggNOG" id="COG3424">
    <property type="taxonomic scope" value="Bacteria"/>
</dbReference>
<dbReference type="InterPro" id="IPR012328">
    <property type="entry name" value="Chalcone/stilbene_synt_C"/>
</dbReference>
<feature type="active site" description="Acyl-thioester intermediate" evidence="3">
    <location>
        <position position="151"/>
    </location>
</feature>
<dbReference type="PIRSF" id="PIRSF000451">
    <property type="entry name" value="PKS_III"/>
    <property type="match status" value="1"/>
</dbReference>
<dbReference type="SUPFAM" id="SSF53901">
    <property type="entry name" value="Thiolase-like"/>
    <property type="match status" value="2"/>
</dbReference>
<protein>
    <submittedName>
        <fullName evidence="6">Naringenin-chalcone synthase</fullName>
    </submittedName>
</protein>
<evidence type="ECO:0000259" key="4">
    <source>
        <dbReference type="Pfam" id="PF00195"/>
    </source>
</evidence>